<comment type="caution">
    <text evidence="1">The sequence shown here is derived from an EMBL/GenBank/DDBJ whole genome shotgun (WGS) entry which is preliminary data.</text>
</comment>
<dbReference type="PATRIC" id="fig|1158609.3.peg.136"/>
<dbReference type="RefSeq" id="WP_010763572.1">
    <property type="nucleotide sequence ID" value="NZ_ASWB01000004.1"/>
</dbReference>
<keyword evidence="4" id="KW-1185">Reference proteome</keyword>
<reference evidence="2 4" key="2">
    <citation type="submission" date="2013-03" db="EMBL/GenBank/DDBJ databases">
        <title>The Genome Sequence of Enterococcus moraviensis BAA-383 (PacBio/Illumina hybrid assembly).</title>
        <authorList>
            <consortium name="The Broad Institute Genomics Platform"/>
            <consortium name="The Broad Institute Genome Sequencing Center for Infectious Disease"/>
            <person name="Earl A."/>
            <person name="Russ C."/>
            <person name="Gilmore M."/>
            <person name="Surin D."/>
            <person name="Walker B."/>
            <person name="Young S."/>
            <person name="Zeng Q."/>
            <person name="Gargeya S."/>
            <person name="Fitzgerald M."/>
            <person name="Haas B."/>
            <person name="Abouelleil A."/>
            <person name="Allen A.W."/>
            <person name="Alvarado L."/>
            <person name="Arachchi H.M."/>
            <person name="Berlin A.M."/>
            <person name="Chapman S.B."/>
            <person name="Gainer-Dewar J."/>
            <person name="Goldberg J."/>
            <person name="Griggs A."/>
            <person name="Gujja S."/>
            <person name="Hansen M."/>
            <person name="Howarth C."/>
            <person name="Imamovic A."/>
            <person name="Ireland A."/>
            <person name="Larimer J."/>
            <person name="McCowan C."/>
            <person name="Murphy C."/>
            <person name="Pearson M."/>
            <person name="Poon T.W."/>
            <person name="Priest M."/>
            <person name="Roberts A."/>
            <person name="Saif S."/>
            <person name="Shea T."/>
            <person name="Sisk P."/>
            <person name="Sykes S."/>
            <person name="Wortman J."/>
            <person name="Nusbaum C."/>
            <person name="Birren B."/>
        </authorList>
    </citation>
    <scope>NUCLEOTIDE SEQUENCE [LARGE SCALE GENOMIC DNA]</scope>
    <source>
        <strain evidence="2 4">ATCC BAA-383</strain>
    </source>
</reference>
<evidence type="ECO:0000313" key="4">
    <source>
        <dbReference type="Proteomes" id="UP000014157"/>
    </source>
</evidence>
<protein>
    <recommendedName>
        <fullName evidence="5">DUF1310 family protein</fullName>
    </recommendedName>
</protein>
<organism evidence="1 3">
    <name type="scientific">Enterococcus moraviensis ATCC BAA-383</name>
    <dbReference type="NCBI Taxonomy" id="1158609"/>
    <lineage>
        <taxon>Bacteria</taxon>
        <taxon>Bacillati</taxon>
        <taxon>Bacillota</taxon>
        <taxon>Bacilli</taxon>
        <taxon>Lactobacillales</taxon>
        <taxon>Enterococcaceae</taxon>
        <taxon>Enterococcus</taxon>
    </lineage>
</organism>
<dbReference type="AlphaFoldDB" id="R2U278"/>
<proteinExistence type="predicted"/>
<dbReference type="EMBL" id="ASWB01000004">
    <property type="protein sequence ID" value="EOT65150.1"/>
    <property type="molecule type" value="Genomic_DNA"/>
</dbReference>
<gene>
    <name evidence="2" type="ORF">I586_02884</name>
    <name evidence="1" type="ORF">UAY_00149</name>
</gene>
<dbReference type="Proteomes" id="UP000013781">
    <property type="component" value="Unassembled WGS sequence"/>
</dbReference>
<sequence length="138" mass="15651">MIKKSKIIGAIFVVLIVLGIGFGGKLYMDKRAEETAKEEQRNLLEIQKKATIALKNSFKNITSLKFEENPDENKMTGSYGLVLTMTNKEGKSTTFFAIYIKGKEELESYIIEDENVQIKGETKDVIQVIFYNGETDRV</sequence>
<dbReference type="EMBL" id="AJAS01000002">
    <property type="protein sequence ID" value="EOI06807.1"/>
    <property type="molecule type" value="Genomic_DNA"/>
</dbReference>
<evidence type="ECO:0000313" key="1">
    <source>
        <dbReference type="EMBL" id="EOI06807.1"/>
    </source>
</evidence>
<evidence type="ECO:0000313" key="2">
    <source>
        <dbReference type="EMBL" id="EOT65150.1"/>
    </source>
</evidence>
<accession>R2U278</accession>
<dbReference type="HOGENOM" id="CLU_130870_0_0_9"/>
<evidence type="ECO:0000313" key="3">
    <source>
        <dbReference type="Proteomes" id="UP000013781"/>
    </source>
</evidence>
<evidence type="ECO:0008006" key="5">
    <source>
        <dbReference type="Google" id="ProtNLM"/>
    </source>
</evidence>
<dbReference type="Proteomes" id="UP000014157">
    <property type="component" value="Unassembled WGS sequence"/>
</dbReference>
<dbReference type="eggNOG" id="ENOG502ZVK4">
    <property type="taxonomic scope" value="Bacteria"/>
</dbReference>
<reference evidence="1 3" key="1">
    <citation type="submission" date="2013-02" db="EMBL/GenBank/DDBJ databases">
        <title>The Genome Sequence of Enterococcus moraviensis BAA-383.</title>
        <authorList>
            <consortium name="The Broad Institute Genome Sequencing Platform"/>
            <consortium name="The Broad Institute Genome Sequencing Center for Infectious Disease"/>
            <person name="Earl A.M."/>
            <person name="Gilmore M.S."/>
            <person name="Lebreton F."/>
            <person name="Walker B."/>
            <person name="Young S.K."/>
            <person name="Zeng Q."/>
            <person name="Gargeya S."/>
            <person name="Fitzgerald M."/>
            <person name="Haas B."/>
            <person name="Abouelleil A."/>
            <person name="Alvarado L."/>
            <person name="Arachchi H.M."/>
            <person name="Berlin A.M."/>
            <person name="Chapman S.B."/>
            <person name="Dewar J."/>
            <person name="Goldberg J."/>
            <person name="Griggs A."/>
            <person name="Gujja S."/>
            <person name="Hansen M."/>
            <person name="Howarth C."/>
            <person name="Imamovic A."/>
            <person name="Larimer J."/>
            <person name="McCowan C."/>
            <person name="Murphy C."/>
            <person name="Neiman D."/>
            <person name="Pearson M."/>
            <person name="Priest M."/>
            <person name="Roberts A."/>
            <person name="Saif S."/>
            <person name="Shea T."/>
            <person name="Sisk P."/>
            <person name="Sykes S."/>
            <person name="Wortman J."/>
            <person name="Nusbaum C."/>
            <person name="Birren B."/>
        </authorList>
    </citation>
    <scope>NUCLEOTIDE SEQUENCE [LARGE SCALE GENOMIC DNA]</scope>
    <source>
        <strain evidence="1 3">ATCC BAA-383</strain>
    </source>
</reference>
<name>R2U278_9ENTE</name>